<keyword evidence="3" id="KW-0408">Iron</keyword>
<dbReference type="InterPro" id="IPR006963">
    <property type="entry name" value="Mopterin_OxRdtase_4Fe-4S_dom"/>
</dbReference>
<dbReference type="Pfam" id="PF00384">
    <property type="entry name" value="Molybdopterin"/>
    <property type="match status" value="1"/>
</dbReference>
<evidence type="ECO:0000313" key="6">
    <source>
        <dbReference type="EMBL" id="AMJ99833.1"/>
    </source>
</evidence>
<dbReference type="SUPFAM" id="SSF50692">
    <property type="entry name" value="ADC-like"/>
    <property type="match status" value="1"/>
</dbReference>
<dbReference type="Gene3D" id="3.40.50.740">
    <property type="match status" value="1"/>
</dbReference>
<feature type="domain" description="4Fe-4S Mo/W bis-MGD-type" evidence="5">
    <location>
        <begin position="13"/>
        <end position="69"/>
    </location>
</feature>
<name>A0A126Q3K5_ALTMA</name>
<dbReference type="AlphaFoldDB" id="A0A126Q3K5"/>
<dbReference type="InterPro" id="IPR009010">
    <property type="entry name" value="Asp_de-COase-like_dom_sf"/>
</dbReference>
<keyword evidence="4" id="KW-0411">Iron-sulfur</keyword>
<evidence type="ECO:0000313" key="7">
    <source>
        <dbReference type="Proteomes" id="UP000063991"/>
    </source>
</evidence>
<dbReference type="PANTHER" id="PTHR43742">
    <property type="entry name" value="TRIMETHYLAMINE-N-OXIDE REDUCTASE"/>
    <property type="match status" value="1"/>
</dbReference>
<evidence type="ECO:0000256" key="3">
    <source>
        <dbReference type="ARBA" id="ARBA00023004"/>
    </source>
</evidence>
<accession>A0A126Q3K5</accession>
<keyword evidence="2" id="KW-0479">Metal-binding</keyword>
<comment type="similarity">
    <text evidence="1">Belongs to the prokaryotic molybdopterin-containing oxidoreductase family.</text>
</comment>
<evidence type="ECO:0000256" key="1">
    <source>
        <dbReference type="ARBA" id="ARBA00010312"/>
    </source>
</evidence>
<dbReference type="InterPro" id="IPR006657">
    <property type="entry name" value="MoPterin_dinucl-bd_dom"/>
</dbReference>
<gene>
    <name evidence="6" type="ORF">AVL55_17730</name>
</gene>
<protein>
    <submittedName>
        <fullName evidence="6">Dehydrogenase</fullName>
    </submittedName>
</protein>
<proteinExistence type="inferred from homology"/>
<dbReference type="SMART" id="SM00926">
    <property type="entry name" value="Molybdop_Fe4S4"/>
    <property type="match status" value="1"/>
</dbReference>
<dbReference type="Gene3D" id="3.40.228.10">
    <property type="entry name" value="Dimethylsulfoxide Reductase, domain 2"/>
    <property type="match status" value="1"/>
</dbReference>
<dbReference type="GO" id="GO:0046872">
    <property type="term" value="F:metal ion binding"/>
    <property type="evidence" value="ECO:0007669"/>
    <property type="project" value="UniProtKB-KW"/>
</dbReference>
<dbReference type="Gene3D" id="2.20.25.90">
    <property type="entry name" value="ADC-like domains"/>
    <property type="match status" value="1"/>
</dbReference>
<dbReference type="Pfam" id="PF01568">
    <property type="entry name" value="Molydop_binding"/>
    <property type="match status" value="1"/>
</dbReference>
<dbReference type="GO" id="GO:0051536">
    <property type="term" value="F:iron-sulfur cluster binding"/>
    <property type="evidence" value="ECO:0007669"/>
    <property type="project" value="UniProtKB-KW"/>
</dbReference>
<sequence>MNCVGITVSNAEQQLHYSTCTLCEAMCGIEVATKGRQILSIKGDKENPFSQGHICPKASALKDLYDDPDRLKRPVKRVRLDREASASEDSAWEDCTWEEIGWGEAFDLVASKLHHIQQAHGNNAVGVYLGNPNAHNMGSILFGPYFYRALKSHNRYSATSVDQLPHHIVSRRLFGHISQIPIPDIDHTQHFMIIGGNPLASNGSIMTVPNVKKRLKGIQKRGGKVVVIDPKRSETADISCEHHFIRPGSDALLLLAMLHVLFEKQLYKADEILPYAEDLKAVEKYVRDYSPQKVSELTGITASQITQLVSDFCNAESAVCYGRMGASVQAFGTLTQYLIMLFNMLTGNLDKRGGMMFTQPAADVLPVSGKGSMGGFISRVRGLPAFAGEYPVACLAEEILTPGEGQIKAMVIGAGNPVVTTPNAEQLDKAFSQLDFMVAVDFYVTETSRHADVILPPVTALERDHYDIVFHNFAVRNFAKYSEAAVDIDEDQLSDWQIYLSLAERLDALNGKNTAHYAALWDKQPKGVVDDLLQAGLYGRAASKKEGADANLSETSTAIPEGGLSIDTLKAHPHGIDLGPLQPSLPHALFHEDKKIHLDFDYFMADLDRVNTHFFGKANHGTPQNLSVVLIGRRHIKTNNSWLHNSPRMVKGNNRCTLQLHPDDGAKYGIADGDEVSVKSRVGRLTIEAEITDAIMPGVVSIPHGWGHNKKGIKLSVASQHPGVNTNILTDDLQVDELSGNAVLNGVHVELEKVS</sequence>
<dbReference type="GO" id="GO:0016491">
    <property type="term" value="F:oxidoreductase activity"/>
    <property type="evidence" value="ECO:0007669"/>
    <property type="project" value="InterPro"/>
</dbReference>
<evidence type="ECO:0000256" key="2">
    <source>
        <dbReference type="ARBA" id="ARBA00022723"/>
    </source>
</evidence>
<reference evidence="6 7" key="1">
    <citation type="submission" date="2015-12" db="EMBL/GenBank/DDBJ databases">
        <authorList>
            <person name="Shamseldin A."/>
            <person name="Moawad H."/>
            <person name="Abd El-Rahim W.M."/>
            <person name="Sadowsky M.J."/>
        </authorList>
    </citation>
    <scope>NUCLEOTIDE SEQUENCE [LARGE SCALE GENOMIC DNA]</scope>
    <source>
        <strain evidence="6 7">D7</strain>
    </source>
</reference>
<dbReference type="Gene3D" id="2.40.40.20">
    <property type="match status" value="1"/>
</dbReference>
<evidence type="ECO:0000256" key="4">
    <source>
        <dbReference type="ARBA" id="ARBA00023014"/>
    </source>
</evidence>
<dbReference type="CDD" id="cd02782">
    <property type="entry name" value="MopB_CT_1"/>
    <property type="match status" value="1"/>
</dbReference>
<dbReference type="Proteomes" id="UP000063991">
    <property type="component" value="Chromosome"/>
</dbReference>
<evidence type="ECO:0000259" key="5">
    <source>
        <dbReference type="PROSITE" id="PS51669"/>
    </source>
</evidence>
<dbReference type="InterPro" id="IPR050612">
    <property type="entry name" value="Prok_Mopterin_Oxidored"/>
</dbReference>
<dbReference type="InterPro" id="IPR006656">
    <property type="entry name" value="Mopterin_OxRdtase"/>
</dbReference>
<dbReference type="SUPFAM" id="SSF53706">
    <property type="entry name" value="Formate dehydrogenase/DMSO reductase, domains 1-3"/>
    <property type="match status" value="1"/>
</dbReference>
<dbReference type="Pfam" id="PF04879">
    <property type="entry name" value="Molybdop_Fe4S4"/>
    <property type="match status" value="1"/>
</dbReference>
<dbReference type="GO" id="GO:0043546">
    <property type="term" value="F:molybdopterin cofactor binding"/>
    <property type="evidence" value="ECO:0007669"/>
    <property type="project" value="InterPro"/>
</dbReference>
<dbReference type="PROSITE" id="PS51669">
    <property type="entry name" value="4FE4S_MOW_BIS_MGD"/>
    <property type="match status" value="1"/>
</dbReference>
<dbReference type="EMBL" id="CP014323">
    <property type="protein sequence ID" value="AMJ99833.1"/>
    <property type="molecule type" value="Genomic_DNA"/>
</dbReference>
<organism evidence="6 7">
    <name type="scientific">Alteromonas macleodii</name>
    <name type="common">Pseudoalteromonas macleodii</name>
    <dbReference type="NCBI Taxonomy" id="28108"/>
    <lineage>
        <taxon>Bacteria</taxon>
        <taxon>Pseudomonadati</taxon>
        <taxon>Pseudomonadota</taxon>
        <taxon>Gammaproteobacteria</taxon>
        <taxon>Alteromonadales</taxon>
        <taxon>Alteromonadaceae</taxon>
        <taxon>Alteromonas/Salinimonas group</taxon>
        <taxon>Alteromonas</taxon>
    </lineage>
</organism>